<dbReference type="InterPro" id="IPR036397">
    <property type="entry name" value="RNaseH_sf"/>
</dbReference>
<proteinExistence type="inferred from homology"/>
<sequence length="264" mass="29556">MMNYGGAKIEFPDELKGKKLEMGIDEAGRGPALGPMVYSCAFAEVGYKWPKYVDDSKKLTPEKRESILDKLKELPIGFSVRIISAVEISAKMLSNTVNLNEMSHEAARELVQSALDAGLNIQKLYVDTVGSPAKYQEKLEGYFPKINIKVAKKADATYKAVGAASINAKVIRDKILSNFVFEEKEIEFSRNFGSGYTSDAKTVNWLKSTFDPVFGFPSVTRFSWDTIKKLTTKNEADADFETEKKPPIDSSFFARRFIRSVNLE</sequence>
<name>A0A1J4JGA5_9EUKA</name>
<dbReference type="EC" id="3.1.26.4" evidence="9"/>
<evidence type="ECO:0000256" key="8">
    <source>
        <dbReference type="PROSITE-ProRule" id="PRU01319"/>
    </source>
</evidence>
<feature type="domain" description="RNase H type-2" evidence="10">
    <location>
        <begin position="19"/>
        <end position="236"/>
    </location>
</feature>
<evidence type="ECO:0000259" key="10">
    <source>
        <dbReference type="PROSITE" id="PS51975"/>
    </source>
</evidence>
<comment type="caution">
    <text evidence="11">The sequence shown here is derived from an EMBL/GenBank/DDBJ whole genome shotgun (WGS) entry which is preliminary data.</text>
</comment>
<dbReference type="AlphaFoldDB" id="A0A1J4JGA5"/>
<protein>
    <recommendedName>
        <fullName evidence="9">Ribonuclease</fullName>
        <ecNumber evidence="9">3.1.26.4</ecNumber>
    </recommendedName>
</protein>
<dbReference type="GO" id="GO:0043137">
    <property type="term" value="P:DNA replication, removal of RNA primer"/>
    <property type="evidence" value="ECO:0007669"/>
    <property type="project" value="TreeGrafter"/>
</dbReference>
<dbReference type="Pfam" id="PF01351">
    <property type="entry name" value="RNase_HII"/>
    <property type="match status" value="1"/>
</dbReference>
<dbReference type="SUPFAM" id="SSF53098">
    <property type="entry name" value="Ribonuclease H-like"/>
    <property type="match status" value="1"/>
</dbReference>
<evidence type="ECO:0000256" key="1">
    <source>
        <dbReference type="ARBA" id="ARBA00000077"/>
    </source>
</evidence>
<dbReference type="FunFam" id="1.10.10.460:FF:000001">
    <property type="entry name" value="Ribonuclease"/>
    <property type="match status" value="1"/>
</dbReference>
<keyword evidence="7 8" id="KW-0378">Hydrolase</keyword>
<accession>A0A1J4JGA5</accession>
<feature type="binding site" evidence="8">
    <location>
        <position position="25"/>
    </location>
    <ligand>
        <name>a divalent metal cation</name>
        <dbReference type="ChEBI" id="CHEBI:60240"/>
    </ligand>
</feature>
<feature type="binding site" evidence="8">
    <location>
        <position position="26"/>
    </location>
    <ligand>
        <name>a divalent metal cation</name>
        <dbReference type="ChEBI" id="CHEBI:60240"/>
    </ligand>
</feature>
<comment type="cofactor">
    <cofactor evidence="2">
        <name>Mg(2+)</name>
        <dbReference type="ChEBI" id="CHEBI:18420"/>
    </cofactor>
</comment>
<evidence type="ECO:0000256" key="6">
    <source>
        <dbReference type="ARBA" id="ARBA00022759"/>
    </source>
</evidence>
<dbReference type="GeneID" id="94846070"/>
<comment type="catalytic activity">
    <reaction evidence="1 8 9">
        <text>Endonucleolytic cleavage to 5'-phosphomonoester.</text>
        <dbReference type="EC" id="3.1.26.4"/>
    </reaction>
</comment>
<dbReference type="EMBL" id="MLAK01001173">
    <property type="protein sequence ID" value="OHS96485.1"/>
    <property type="molecule type" value="Genomic_DNA"/>
</dbReference>
<dbReference type="PROSITE" id="PS51975">
    <property type="entry name" value="RNASE_H_2"/>
    <property type="match status" value="1"/>
</dbReference>
<dbReference type="FunFam" id="3.30.420.10:FF:000016">
    <property type="entry name" value="Ribonuclease"/>
    <property type="match status" value="1"/>
</dbReference>
<dbReference type="InterPro" id="IPR023160">
    <property type="entry name" value="RNase_HII_hlx-loop-hlx_cap_dom"/>
</dbReference>
<dbReference type="Gene3D" id="1.10.10.460">
    <property type="entry name" value="Ribonuclease hii. Domain 2"/>
    <property type="match status" value="1"/>
</dbReference>
<evidence type="ECO:0000256" key="7">
    <source>
        <dbReference type="ARBA" id="ARBA00022801"/>
    </source>
</evidence>
<gene>
    <name evidence="11" type="ORF">TRFO_37343</name>
</gene>
<evidence type="ECO:0000256" key="2">
    <source>
        <dbReference type="ARBA" id="ARBA00001946"/>
    </source>
</evidence>
<evidence type="ECO:0000256" key="5">
    <source>
        <dbReference type="ARBA" id="ARBA00022723"/>
    </source>
</evidence>
<dbReference type="PANTHER" id="PTHR10954:SF7">
    <property type="entry name" value="RIBONUCLEASE H2 SUBUNIT A"/>
    <property type="match status" value="1"/>
</dbReference>
<dbReference type="GO" id="GO:0003723">
    <property type="term" value="F:RNA binding"/>
    <property type="evidence" value="ECO:0007669"/>
    <property type="project" value="UniProtKB-UniRule"/>
</dbReference>
<dbReference type="PANTHER" id="PTHR10954">
    <property type="entry name" value="RIBONUCLEASE H2 SUBUNIT A"/>
    <property type="match status" value="1"/>
</dbReference>
<dbReference type="GO" id="GO:0006298">
    <property type="term" value="P:mismatch repair"/>
    <property type="evidence" value="ECO:0007669"/>
    <property type="project" value="TreeGrafter"/>
</dbReference>
<comment type="cofactor">
    <cofactor evidence="8">
        <name>Mn(2+)</name>
        <dbReference type="ChEBI" id="CHEBI:29035"/>
    </cofactor>
    <cofactor evidence="8">
        <name>Mg(2+)</name>
        <dbReference type="ChEBI" id="CHEBI:18420"/>
    </cofactor>
    <text evidence="8">Manganese or magnesium. Binds 1 divalent metal ion per monomer in the absence of substrate. May bind a second metal ion after substrate binding.</text>
</comment>
<organism evidence="11 12">
    <name type="scientific">Tritrichomonas foetus</name>
    <dbReference type="NCBI Taxonomy" id="1144522"/>
    <lineage>
        <taxon>Eukaryota</taxon>
        <taxon>Metamonada</taxon>
        <taxon>Parabasalia</taxon>
        <taxon>Tritrichomonadida</taxon>
        <taxon>Tritrichomonadidae</taxon>
        <taxon>Tritrichomonas</taxon>
    </lineage>
</organism>
<evidence type="ECO:0000313" key="12">
    <source>
        <dbReference type="Proteomes" id="UP000179807"/>
    </source>
</evidence>
<dbReference type="Proteomes" id="UP000179807">
    <property type="component" value="Unassembled WGS sequence"/>
</dbReference>
<dbReference type="GO" id="GO:0046872">
    <property type="term" value="F:metal ion binding"/>
    <property type="evidence" value="ECO:0007669"/>
    <property type="project" value="UniProtKB-KW"/>
</dbReference>
<dbReference type="InterPro" id="IPR024567">
    <property type="entry name" value="RNase_HII/HIII_dom"/>
</dbReference>
<comment type="function">
    <text evidence="9">Endonuclease that specifically degrades the RNA of RNA-DNA hybrids.</text>
</comment>
<reference evidence="11" key="1">
    <citation type="submission" date="2016-10" db="EMBL/GenBank/DDBJ databases">
        <authorList>
            <person name="Benchimol M."/>
            <person name="Almeida L.G."/>
            <person name="Vasconcelos A.T."/>
            <person name="Perreira-Neves A."/>
            <person name="Rosa I.A."/>
            <person name="Tasca T."/>
            <person name="Bogo M.R."/>
            <person name="de Souza W."/>
        </authorList>
    </citation>
    <scope>NUCLEOTIDE SEQUENCE [LARGE SCALE GENOMIC DNA]</scope>
    <source>
        <strain evidence="11">K</strain>
    </source>
</reference>
<dbReference type="Gene3D" id="3.30.420.10">
    <property type="entry name" value="Ribonuclease H-like superfamily/Ribonuclease H"/>
    <property type="match status" value="1"/>
</dbReference>
<dbReference type="OrthoDB" id="7462577at2759"/>
<keyword evidence="5 8" id="KW-0479">Metal-binding</keyword>
<dbReference type="NCBIfam" id="TIGR00729">
    <property type="entry name" value="ribonuclease HII"/>
    <property type="match status" value="1"/>
</dbReference>
<feature type="binding site" evidence="8">
    <location>
        <position position="127"/>
    </location>
    <ligand>
        <name>a divalent metal cation</name>
        <dbReference type="ChEBI" id="CHEBI:60240"/>
    </ligand>
</feature>
<dbReference type="InterPro" id="IPR001352">
    <property type="entry name" value="RNase_HII/HIII"/>
</dbReference>
<dbReference type="InterPro" id="IPR012337">
    <property type="entry name" value="RNaseH-like_sf"/>
</dbReference>
<comment type="similarity">
    <text evidence="3">Belongs to the RNase HII family. Eukaryotic subfamily.</text>
</comment>
<evidence type="ECO:0000256" key="9">
    <source>
        <dbReference type="RuleBase" id="RU003515"/>
    </source>
</evidence>
<dbReference type="VEuPathDB" id="TrichDB:TRFO_37343"/>
<evidence type="ECO:0000313" key="11">
    <source>
        <dbReference type="EMBL" id="OHS96485.1"/>
    </source>
</evidence>
<dbReference type="InterPro" id="IPR004649">
    <property type="entry name" value="RNase_H2_suA"/>
</dbReference>
<evidence type="ECO:0000256" key="3">
    <source>
        <dbReference type="ARBA" id="ARBA00007058"/>
    </source>
</evidence>
<dbReference type="RefSeq" id="XP_068349622.1">
    <property type="nucleotide sequence ID" value="XM_068511366.1"/>
</dbReference>
<dbReference type="CDD" id="cd07181">
    <property type="entry name" value="RNase_HII_eukaryota_like"/>
    <property type="match status" value="1"/>
</dbReference>
<keyword evidence="4 8" id="KW-0540">Nuclease</keyword>
<dbReference type="GO" id="GO:0032299">
    <property type="term" value="C:ribonuclease H2 complex"/>
    <property type="evidence" value="ECO:0007669"/>
    <property type="project" value="TreeGrafter"/>
</dbReference>
<dbReference type="GO" id="GO:0004523">
    <property type="term" value="F:RNA-DNA hybrid ribonuclease activity"/>
    <property type="evidence" value="ECO:0007669"/>
    <property type="project" value="UniProtKB-UniRule"/>
</dbReference>
<keyword evidence="12" id="KW-1185">Reference proteome</keyword>
<keyword evidence="6 8" id="KW-0255">Endonuclease</keyword>
<evidence type="ECO:0000256" key="4">
    <source>
        <dbReference type="ARBA" id="ARBA00022722"/>
    </source>
</evidence>